<dbReference type="GO" id="GO:0030246">
    <property type="term" value="F:carbohydrate binding"/>
    <property type="evidence" value="ECO:0007669"/>
    <property type="project" value="UniProtKB-KW"/>
</dbReference>
<dbReference type="InterPro" id="IPR013320">
    <property type="entry name" value="ConA-like_dom_sf"/>
</dbReference>
<evidence type="ECO:0000313" key="5">
    <source>
        <dbReference type="EMBL" id="PRQ31267.1"/>
    </source>
</evidence>
<evidence type="ECO:0000313" key="6">
    <source>
        <dbReference type="Proteomes" id="UP000238479"/>
    </source>
</evidence>
<evidence type="ECO:0000259" key="4">
    <source>
        <dbReference type="Pfam" id="PF00139"/>
    </source>
</evidence>
<keyword evidence="2" id="KW-0430">Lectin</keyword>
<feature type="signal peptide" evidence="3">
    <location>
        <begin position="1"/>
        <end position="22"/>
    </location>
</feature>
<feature type="chain" id="PRO_5015154575" evidence="3">
    <location>
        <begin position="23"/>
        <end position="266"/>
    </location>
</feature>
<comment type="similarity">
    <text evidence="1">Belongs to the leguminous lectin family.</text>
</comment>
<protein>
    <submittedName>
        <fullName evidence="5">Putative non-specific serine/threonine protein kinase</fullName>
        <ecNumber evidence="5">2.7.11.1</ecNumber>
    </submittedName>
</protein>
<organism evidence="5 6">
    <name type="scientific">Rosa chinensis</name>
    <name type="common">China rose</name>
    <dbReference type="NCBI Taxonomy" id="74649"/>
    <lineage>
        <taxon>Eukaryota</taxon>
        <taxon>Viridiplantae</taxon>
        <taxon>Streptophyta</taxon>
        <taxon>Embryophyta</taxon>
        <taxon>Tracheophyta</taxon>
        <taxon>Spermatophyta</taxon>
        <taxon>Magnoliopsida</taxon>
        <taxon>eudicotyledons</taxon>
        <taxon>Gunneridae</taxon>
        <taxon>Pentapetalae</taxon>
        <taxon>rosids</taxon>
        <taxon>fabids</taxon>
        <taxon>Rosales</taxon>
        <taxon>Rosaceae</taxon>
        <taxon>Rosoideae</taxon>
        <taxon>Rosoideae incertae sedis</taxon>
        <taxon>Rosa</taxon>
    </lineage>
</organism>
<dbReference type="PANTHER" id="PTHR32401:SF38">
    <property type="entry name" value="LECTIN-LIKE PROTEIN"/>
    <property type="match status" value="1"/>
</dbReference>
<proteinExistence type="inferred from homology"/>
<dbReference type="AlphaFoldDB" id="A0A2P6QAR8"/>
<accession>A0A2P6QAR8</accession>
<dbReference type="FunFam" id="2.60.120.200:FF:000246">
    <property type="entry name" value="L-type lectin-domain containing receptor kinase V.9"/>
    <property type="match status" value="1"/>
</dbReference>
<dbReference type="EC" id="2.7.11.1" evidence="5"/>
<keyword evidence="5" id="KW-0808">Transferase</keyword>
<keyword evidence="6" id="KW-1185">Reference proteome</keyword>
<dbReference type="STRING" id="74649.A0A2P6QAR8"/>
<dbReference type="OMA" id="GDRYKAW"/>
<dbReference type="InterPro" id="IPR050258">
    <property type="entry name" value="Leguminous_Lectin"/>
</dbReference>
<keyword evidence="3" id="KW-0732">Signal</keyword>
<dbReference type="InterPro" id="IPR001220">
    <property type="entry name" value="Legume_lectin_dom"/>
</dbReference>
<dbReference type="Proteomes" id="UP000238479">
    <property type="component" value="Chromosome 5"/>
</dbReference>
<dbReference type="EMBL" id="PDCK01000043">
    <property type="protein sequence ID" value="PRQ31267.1"/>
    <property type="molecule type" value="Genomic_DNA"/>
</dbReference>
<evidence type="ECO:0000256" key="1">
    <source>
        <dbReference type="ARBA" id="ARBA00007606"/>
    </source>
</evidence>
<dbReference type="CDD" id="cd06899">
    <property type="entry name" value="lectin_legume_LecRK_Arcelin_ConA"/>
    <property type="match status" value="1"/>
</dbReference>
<comment type="caution">
    <text evidence="5">The sequence shown here is derived from an EMBL/GenBank/DDBJ whole genome shotgun (WGS) entry which is preliminary data.</text>
</comment>
<evidence type="ECO:0000256" key="3">
    <source>
        <dbReference type="SAM" id="SignalP"/>
    </source>
</evidence>
<feature type="domain" description="Legume lectin" evidence="4">
    <location>
        <begin position="23"/>
        <end position="265"/>
    </location>
</feature>
<keyword evidence="5" id="KW-0723">Serine/threonine-protein kinase</keyword>
<dbReference type="Gramene" id="PRQ31267">
    <property type="protein sequence ID" value="PRQ31267"/>
    <property type="gene ID" value="RchiOBHm_Chr5g0033601"/>
</dbReference>
<dbReference type="Pfam" id="PF00139">
    <property type="entry name" value="Lectin_legB"/>
    <property type="match status" value="1"/>
</dbReference>
<dbReference type="SUPFAM" id="SSF49899">
    <property type="entry name" value="Concanavalin A-like lectins/glucanases"/>
    <property type="match status" value="1"/>
</dbReference>
<dbReference type="Gene3D" id="2.60.120.200">
    <property type="match status" value="1"/>
</dbReference>
<dbReference type="PANTHER" id="PTHR32401">
    <property type="entry name" value="CONCANAVALIN A-LIKE LECTIN FAMILY PROTEIN"/>
    <property type="match status" value="1"/>
</dbReference>
<keyword evidence="5" id="KW-0418">Kinase</keyword>
<name>A0A2P6QAR8_ROSCH</name>
<sequence>MLSLQLLVLFLSKLFLLQSTFAIDFAFNGFNSSDILLYGNATIDSGVLSLTENSTYSIGRALYTAKVPTRYPNSLNLLPFTTSFTFSISPNKDLLGGHGFVLIFVPAPGIQGASAAQYLGFLNNTNDGNPSNHAFGIEFDVFQDKKYGDIDNNHVGVDVNSLTSLASYKAGYWFADDTKEDSNNTNWSFKEVELNDGANYQAWIEFWNNQLSITLAPENIKKPGRPLIMVPLDLSDVFLDEMYVGLTASTGANMVNHKIFSWSFSN</sequence>
<gene>
    <name evidence="5" type="ORF">RchiOBHm_Chr5g0033601</name>
</gene>
<evidence type="ECO:0000256" key="2">
    <source>
        <dbReference type="ARBA" id="ARBA00022734"/>
    </source>
</evidence>
<reference evidence="5 6" key="1">
    <citation type="journal article" date="2018" name="Nat. Genet.">
        <title>The Rosa genome provides new insights in the design of modern roses.</title>
        <authorList>
            <person name="Bendahmane M."/>
        </authorList>
    </citation>
    <scope>NUCLEOTIDE SEQUENCE [LARGE SCALE GENOMIC DNA]</scope>
    <source>
        <strain evidence="6">cv. Old Blush</strain>
    </source>
</reference>
<dbReference type="GO" id="GO:0004674">
    <property type="term" value="F:protein serine/threonine kinase activity"/>
    <property type="evidence" value="ECO:0007669"/>
    <property type="project" value="UniProtKB-KW"/>
</dbReference>